<evidence type="ECO:0000313" key="2">
    <source>
        <dbReference type="Proteomes" id="UP000481876"/>
    </source>
</evidence>
<gene>
    <name evidence="1" type="ORF">F9L04_07445</name>
</gene>
<dbReference type="AlphaFoldDB" id="A0A6L3Z7L6"/>
<protein>
    <submittedName>
        <fullName evidence="1">Uncharacterized protein</fullName>
    </submittedName>
</protein>
<reference evidence="1 2" key="1">
    <citation type="submission" date="2019-09" db="EMBL/GenBank/DDBJ databases">
        <title>Taxonomic organization of the family Brucellaceae based on a phylogenomic approach.</title>
        <authorList>
            <person name="Leclercq S."/>
            <person name="Cloeckaert A."/>
            <person name="Zygmunt M.S."/>
        </authorList>
    </citation>
    <scope>NUCLEOTIDE SEQUENCE [LARGE SCALE GENOMIC DNA]</scope>
    <source>
        <strain evidence="1 2">LMG 3313</strain>
    </source>
</reference>
<comment type="caution">
    <text evidence="1">The sequence shown here is derived from an EMBL/GenBank/DDBJ whole genome shotgun (WGS) entry which is preliminary data.</text>
</comment>
<organism evidence="1 2">
    <name type="scientific">Brucella anthropi</name>
    <name type="common">Ochrobactrum anthropi</name>
    <dbReference type="NCBI Taxonomy" id="529"/>
    <lineage>
        <taxon>Bacteria</taxon>
        <taxon>Pseudomonadati</taxon>
        <taxon>Pseudomonadota</taxon>
        <taxon>Alphaproteobacteria</taxon>
        <taxon>Hyphomicrobiales</taxon>
        <taxon>Brucellaceae</taxon>
        <taxon>Brucella/Ochrobactrum group</taxon>
        <taxon>Brucella</taxon>
    </lineage>
</organism>
<dbReference type="EMBL" id="WBWS01000006">
    <property type="protein sequence ID" value="KAB2772137.1"/>
    <property type="molecule type" value="Genomic_DNA"/>
</dbReference>
<dbReference type="Proteomes" id="UP000481876">
    <property type="component" value="Unassembled WGS sequence"/>
</dbReference>
<name>A0A6L3Z7L6_BRUAN</name>
<proteinExistence type="predicted"/>
<evidence type="ECO:0000313" key="1">
    <source>
        <dbReference type="EMBL" id="KAB2772137.1"/>
    </source>
</evidence>
<accession>A0A6L3Z7L6</accession>
<sequence>MIMKTTDTSSMSVAAQGISLPVYRNESDVNAVVDNPIIGRVAAGKASLVIEVGEYDTYCASVRLFEALISQLRENFNSFLAEAGKFEKPIGCEYCHGREGQYVRIPMNRGRG</sequence>